<dbReference type="PANTHER" id="PTHR30461">
    <property type="entry name" value="DNA-INVERTASE FROM LAMBDOID PROPHAGE"/>
    <property type="match status" value="1"/>
</dbReference>
<sequence>MYAMYLRKSRKDIEAESRGEGETLKRHERILLDLAKKMNIVVDKIYREVVSGETIRSRPIMQELLSDVEQGKWDGVLVVEVERLARGDTMDQGLVAQAFKYTNTKIITPMKTYDPNNEFDEEYFEFGLFMSRREYKTINRRLQQGRIQSVKEGKYLGSIAPYGYKRKKLESQKGYTLEPHSEQAKIVKLIFDLYTRSNRIGVQMIANRLNEMNIPTSRGGDWTTSTIQTIIRNPVYIGKIKWNTRPIKKQVVDGEIKKTRPRNNNIILVDGLHPGIVDEEIFNLAQRYLEENSTPPVPTRHKLKNPLVGIIVCGLCGRKMNRRPHKGDYPDTLMCIGPTCNNISSHLYLVEEKLIQALSTWLEKYKLELQLENNKSENIELEVIEKSISIIDNELETLNKQLNNLHDLLEQGVYSKDVFIKRSILIKDKIKNYKNDKQGLLSKIEIEKKRENNKEILIPKIENIIEVYDTLKDPADKNRLLKEILEKVEYTKIVNGRWHNNPDEFKLKLYLKLNK</sequence>
<evidence type="ECO:0000259" key="3">
    <source>
        <dbReference type="PROSITE" id="PS51737"/>
    </source>
</evidence>
<dbReference type="SUPFAM" id="SSF53041">
    <property type="entry name" value="Resolvase-like"/>
    <property type="match status" value="1"/>
</dbReference>
<feature type="domain" description="Resolvase/invertase-type recombinase catalytic" evidence="2">
    <location>
        <begin position="1"/>
        <end position="153"/>
    </location>
</feature>
<dbReference type="Proteomes" id="UP000724672">
    <property type="component" value="Unassembled WGS sequence"/>
</dbReference>
<dbReference type="Pfam" id="PF07508">
    <property type="entry name" value="Recombinase"/>
    <property type="match status" value="1"/>
</dbReference>
<dbReference type="GO" id="GO:0000150">
    <property type="term" value="F:DNA strand exchange activity"/>
    <property type="evidence" value="ECO:0007669"/>
    <property type="project" value="InterPro"/>
</dbReference>
<dbReference type="SMART" id="SM00857">
    <property type="entry name" value="Resolvase"/>
    <property type="match status" value="1"/>
</dbReference>
<feature type="domain" description="Recombinase" evidence="3">
    <location>
        <begin position="161"/>
        <end position="295"/>
    </location>
</feature>
<dbReference type="AlphaFoldDB" id="A0A942UVC6"/>
<evidence type="ECO:0000256" key="1">
    <source>
        <dbReference type="SAM" id="Coils"/>
    </source>
</evidence>
<dbReference type="InterPro" id="IPR050639">
    <property type="entry name" value="SSR_resolvase"/>
</dbReference>
<evidence type="ECO:0000259" key="2">
    <source>
        <dbReference type="PROSITE" id="PS51736"/>
    </source>
</evidence>
<protein>
    <submittedName>
        <fullName evidence="4">Recombinase family protein</fullName>
    </submittedName>
</protein>
<dbReference type="InterPro" id="IPR038109">
    <property type="entry name" value="DNA_bind_recomb_sf"/>
</dbReference>
<gene>
    <name evidence="4" type="ORF">GOQ27_06880</name>
</gene>
<dbReference type="PROSITE" id="PS51736">
    <property type="entry name" value="RECOMBINASES_3"/>
    <property type="match status" value="1"/>
</dbReference>
<comment type="caution">
    <text evidence="4">The sequence shown here is derived from an EMBL/GenBank/DDBJ whole genome shotgun (WGS) entry which is preliminary data.</text>
</comment>
<dbReference type="CDD" id="cd00338">
    <property type="entry name" value="Ser_Recombinase"/>
    <property type="match status" value="1"/>
</dbReference>
<dbReference type="InterPro" id="IPR011109">
    <property type="entry name" value="DNA_bind_recombinase_dom"/>
</dbReference>
<evidence type="ECO:0000313" key="5">
    <source>
        <dbReference type="Proteomes" id="UP000724672"/>
    </source>
</evidence>
<dbReference type="Pfam" id="PF00239">
    <property type="entry name" value="Resolvase"/>
    <property type="match status" value="1"/>
</dbReference>
<dbReference type="EMBL" id="WSFT01000029">
    <property type="protein sequence ID" value="MBS4538180.1"/>
    <property type="molecule type" value="Genomic_DNA"/>
</dbReference>
<dbReference type="PANTHER" id="PTHR30461:SF23">
    <property type="entry name" value="DNA RECOMBINASE-RELATED"/>
    <property type="match status" value="1"/>
</dbReference>
<dbReference type="RefSeq" id="WP_203366108.1">
    <property type="nucleotide sequence ID" value="NZ_WSFT01000029.1"/>
</dbReference>
<keyword evidence="1" id="KW-0175">Coiled coil</keyword>
<reference evidence="4" key="1">
    <citation type="submission" date="2019-12" db="EMBL/GenBank/DDBJ databases">
        <title>Clostridiaceae gen. nov. sp. nov., isolated from sediment in Xinjiang, China.</title>
        <authorList>
            <person name="Zhang R."/>
        </authorList>
    </citation>
    <scope>NUCLEOTIDE SEQUENCE</scope>
    <source>
        <strain evidence="4">D2Q-11</strain>
    </source>
</reference>
<evidence type="ECO:0000313" key="4">
    <source>
        <dbReference type="EMBL" id="MBS4538180.1"/>
    </source>
</evidence>
<organism evidence="4 5">
    <name type="scientific">Anaeromonas frigoriresistens</name>
    <dbReference type="NCBI Taxonomy" id="2683708"/>
    <lineage>
        <taxon>Bacteria</taxon>
        <taxon>Bacillati</taxon>
        <taxon>Bacillota</taxon>
        <taxon>Tissierellia</taxon>
        <taxon>Tissierellales</taxon>
        <taxon>Thermohalobacteraceae</taxon>
        <taxon>Anaeromonas</taxon>
    </lineage>
</organism>
<name>A0A942UVC6_9FIRM</name>
<dbReference type="InterPro" id="IPR006119">
    <property type="entry name" value="Resolv_N"/>
</dbReference>
<dbReference type="Gene3D" id="3.90.1750.20">
    <property type="entry name" value="Putative Large Serine Recombinase, Chain B, Domain 2"/>
    <property type="match status" value="1"/>
</dbReference>
<dbReference type="Gene3D" id="3.40.50.1390">
    <property type="entry name" value="Resolvase, N-terminal catalytic domain"/>
    <property type="match status" value="1"/>
</dbReference>
<dbReference type="GO" id="GO:0003677">
    <property type="term" value="F:DNA binding"/>
    <property type="evidence" value="ECO:0007669"/>
    <property type="project" value="InterPro"/>
</dbReference>
<keyword evidence="5" id="KW-1185">Reference proteome</keyword>
<dbReference type="PROSITE" id="PS51737">
    <property type="entry name" value="RECOMBINASE_DNA_BIND"/>
    <property type="match status" value="1"/>
</dbReference>
<proteinExistence type="predicted"/>
<dbReference type="InterPro" id="IPR036162">
    <property type="entry name" value="Resolvase-like_N_sf"/>
</dbReference>
<accession>A0A942UVC6</accession>
<feature type="coiled-coil region" evidence="1">
    <location>
        <begin position="362"/>
        <end position="450"/>
    </location>
</feature>